<protein>
    <submittedName>
        <fullName evidence="2">Putative secreted protein</fullName>
    </submittedName>
</protein>
<feature type="chain" id="PRO_5001515278" evidence="1">
    <location>
        <begin position="22"/>
        <end position="180"/>
    </location>
</feature>
<proteinExistence type="evidence at transcript level"/>
<feature type="non-terminal residue" evidence="2">
    <location>
        <position position="180"/>
    </location>
</feature>
<dbReference type="Pfam" id="PF02098">
    <property type="entry name" value="His_binding"/>
    <property type="match status" value="1"/>
</dbReference>
<dbReference type="InterPro" id="IPR002970">
    <property type="entry name" value="Tick_his-bd"/>
</dbReference>
<feature type="signal peptide" evidence="1">
    <location>
        <begin position="1"/>
        <end position="21"/>
    </location>
</feature>
<keyword evidence="1" id="KW-0732">Signal</keyword>
<accession>A0A023FCY2</accession>
<evidence type="ECO:0000313" key="2">
    <source>
        <dbReference type="EMBL" id="JAC19701.1"/>
    </source>
</evidence>
<reference evidence="2" key="1">
    <citation type="submission" date="2014-03" db="EMBL/GenBank/DDBJ databases">
        <title>The sialotranscriptome of Amblyomma triste, Amblyomma parvum and Amblyomma cajennense ticks, uncovered by 454-based RNA-seq.</title>
        <authorList>
            <person name="Garcia G.R."/>
            <person name="Gardinassi L.G."/>
            <person name="Ribeiro J.M."/>
            <person name="Anatriello E."/>
            <person name="Ferreira B.R."/>
            <person name="Moreira H.N."/>
            <person name="Mafra C."/>
            <person name="Olegario M.M."/>
            <person name="Szabo P.J."/>
            <person name="Miranda-Santos I.K."/>
            <person name="Maruyama S.R."/>
        </authorList>
    </citation>
    <scope>NUCLEOTIDE SEQUENCE</scope>
    <source>
        <strain evidence="2">Uberlandia</strain>
        <tissue evidence="2">Salivary glands</tissue>
    </source>
</reference>
<dbReference type="GO" id="GO:0030682">
    <property type="term" value="P:symbiont-mediated perturbation of host defenses"/>
    <property type="evidence" value="ECO:0007669"/>
    <property type="project" value="InterPro"/>
</dbReference>
<evidence type="ECO:0000256" key="1">
    <source>
        <dbReference type="SAM" id="SignalP"/>
    </source>
</evidence>
<organism evidence="2">
    <name type="scientific">Amblyomma cajennense</name>
    <name type="common">Cayenne tick</name>
    <name type="synonym">Acarus cajennensis</name>
    <dbReference type="NCBI Taxonomy" id="34607"/>
    <lineage>
        <taxon>Eukaryota</taxon>
        <taxon>Metazoa</taxon>
        <taxon>Ecdysozoa</taxon>
        <taxon>Arthropoda</taxon>
        <taxon>Chelicerata</taxon>
        <taxon>Arachnida</taxon>
        <taxon>Acari</taxon>
        <taxon>Parasitiformes</taxon>
        <taxon>Ixodida</taxon>
        <taxon>Ixodoidea</taxon>
        <taxon>Ixodidae</taxon>
        <taxon>Amblyomminae</taxon>
        <taxon>Amblyomma</taxon>
    </lineage>
</organism>
<dbReference type="GO" id="GO:0043176">
    <property type="term" value="F:amine binding"/>
    <property type="evidence" value="ECO:0007669"/>
    <property type="project" value="InterPro"/>
</dbReference>
<dbReference type="Gene3D" id="2.40.128.20">
    <property type="match status" value="1"/>
</dbReference>
<sequence>MAVSKTMKWQVVLFDLLTASCFFCVGGNQDPSKLLKHNGRLFLVAFSTGAMPQTDFVCVNSTFSRGSADSIERVVYSDDEIAGDTENWKPMQRNVKLQIQSSTDGVYTLRVLEITPPINPEYLDVFSAASPDHDCVIVWKTDETGTNNCMVWAKDKTFDTLSDNCRSMFDGSCAKGKKIE</sequence>
<dbReference type="InterPro" id="IPR012674">
    <property type="entry name" value="Calycin"/>
</dbReference>
<dbReference type="EMBL" id="GBBK01004781">
    <property type="protein sequence ID" value="JAC19701.1"/>
    <property type="molecule type" value="mRNA"/>
</dbReference>
<dbReference type="SUPFAM" id="SSF50814">
    <property type="entry name" value="Lipocalins"/>
    <property type="match status" value="1"/>
</dbReference>
<name>A0A023FCY2_AMBCJ</name>
<dbReference type="AlphaFoldDB" id="A0A023FCY2"/>